<dbReference type="EMBL" id="JBHSSD010000043">
    <property type="protein sequence ID" value="MFC6165236.1"/>
    <property type="molecule type" value="Genomic_DNA"/>
</dbReference>
<evidence type="ECO:0000256" key="1">
    <source>
        <dbReference type="ARBA" id="ARBA00023125"/>
    </source>
</evidence>
<name>A0ABW1R5Q0_9LACO</name>
<reference evidence="5" key="1">
    <citation type="journal article" date="2019" name="Int. J. Syst. Evol. Microbiol.">
        <title>The Global Catalogue of Microorganisms (GCM) 10K type strain sequencing project: providing services to taxonomists for standard genome sequencing and annotation.</title>
        <authorList>
            <consortium name="The Broad Institute Genomics Platform"/>
            <consortium name="The Broad Institute Genome Sequencing Center for Infectious Disease"/>
            <person name="Wu L."/>
            <person name="Ma J."/>
        </authorList>
    </citation>
    <scope>NUCLEOTIDE SEQUENCE [LARGE SCALE GENOMIC DNA]</scope>
    <source>
        <strain evidence="5">CCM 8932</strain>
    </source>
</reference>
<dbReference type="PROSITE" id="PS50977">
    <property type="entry name" value="HTH_TETR_2"/>
    <property type="match status" value="1"/>
</dbReference>
<evidence type="ECO:0000313" key="5">
    <source>
        <dbReference type="Proteomes" id="UP001596253"/>
    </source>
</evidence>
<evidence type="ECO:0000259" key="3">
    <source>
        <dbReference type="PROSITE" id="PS50977"/>
    </source>
</evidence>
<dbReference type="Proteomes" id="UP001596253">
    <property type="component" value="Unassembled WGS sequence"/>
</dbReference>
<feature type="DNA-binding region" description="H-T-H motif" evidence="2">
    <location>
        <begin position="33"/>
        <end position="52"/>
    </location>
</feature>
<evidence type="ECO:0000313" key="4">
    <source>
        <dbReference type="EMBL" id="MFC6165236.1"/>
    </source>
</evidence>
<dbReference type="InterPro" id="IPR050624">
    <property type="entry name" value="HTH-type_Tx_Regulator"/>
</dbReference>
<dbReference type="PANTHER" id="PTHR43479">
    <property type="entry name" value="ACREF/ENVCD OPERON REPRESSOR-RELATED"/>
    <property type="match status" value="1"/>
</dbReference>
<keyword evidence="5" id="KW-1185">Reference proteome</keyword>
<dbReference type="PANTHER" id="PTHR43479:SF11">
    <property type="entry name" value="ACREF_ENVCD OPERON REPRESSOR-RELATED"/>
    <property type="match status" value="1"/>
</dbReference>
<protein>
    <submittedName>
        <fullName evidence="4">TetR family transcriptional regulator</fullName>
    </submittedName>
</protein>
<dbReference type="RefSeq" id="WP_171001040.1">
    <property type="nucleotide sequence ID" value="NZ_BJDK01000010.1"/>
</dbReference>
<dbReference type="SUPFAM" id="SSF46689">
    <property type="entry name" value="Homeodomain-like"/>
    <property type="match status" value="1"/>
</dbReference>
<sequence>MLNQTNDRTLKTKRRLQQALIAQLQQQTFQQVTVGDILTTAQVARGTFYRYYLDKFDLLAACEDQLIQTLTMIFGQFSKPELTALSADEQDNAFYAMLVYLAAQRATVTSLMQCPDSALLPKIHDVIATLVVRDTAEQTTVVAPDQLITGTLARELIIQNVMTILSYWLQQAEPVDVVTAYRVFLRSRSLSPQDLATIVAWQQPGQ</sequence>
<accession>A0ABW1R5Q0</accession>
<dbReference type="Gene3D" id="1.10.357.10">
    <property type="entry name" value="Tetracycline Repressor, domain 2"/>
    <property type="match status" value="1"/>
</dbReference>
<organism evidence="4 5">
    <name type="scientific">Lactiplantibacillus dongliensis</name>
    <dbReference type="NCBI Taxonomy" id="2559919"/>
    <lineage>
        <taxon>Bacteria</taxon>
        <taxon>Bacillati</taxon>
        <taxon>Bacillota</taxon>
        <taxon>Bacilli</taxon>
        <taxon>Lactobacillales</taxon>
        <taxon>Lactobacillaceae</taxon>
        <taxon>Lactiplantibacillus</taxon>
    </lineage>
</organism>
<proteinExistence type="predicted"/>
<evidence type="ECO:0000256" key="2">
    <source>
        <dbReference type="PROSITE-ProRule" id="PRU00335"/>
    </source>
</evidence>
<dbReference type="InterPro" id="IPR009057">
    <property type="entry name" value="Homeodomain-like_sf"/>
</dbReference>
<comment type="caution">
    <text evidence="4">The sequence shown here is derived from an EMBL/GenBank/DDBJ whole genome shotgun (WGS) entry which is preliminary data.</text>
</comment>
<gene>
    <name evidence="4" type="ORF">ACFP3T_11185</name>
</gene>
<keyword evidence="1 2" id="KW-0238">DNA-binding</keyword>
<dbReference type="Pfam" id="PF00440">
    <property type="entry name" value="TetR_N"/>
    <property type="match status" value="1"/>
</dbReference>
<dbReference type="InterPro" id="IPR001647">
    <property type="entry name" value="HTH_TetR"/>
</dbReference>
<feature type="domain" description="HTH tetR-type" evidence="3">
    <location>
        <begin position="10"/>
        <end position="70"/>
    </location>
</feature>